<dbReference type="PANTHER" id="PTHR43283:SF7">
    <property type="entry name" value="BETA-LACTAMASE-RELATED DOMAIN-CONTAINING PROTEIN"/>
    <property type="match status" value="1"/>
</dbReference>
<dbReference type="GO" id="GO:0016787">
    <property type="term" value="F:hydrolase activity"/>
    <property type="evidence" value="ECO:0007669"/>
    <property type="project" value="UniProtKB-KW"/>
</dbReference>
<evidence type="ECO:0000313" key="4">
    <source>
        <dbReference type="Proteomes" id="UP000433575"/>
    </source>
</evidence>
<evidence type="ECO:0000313" key="5">
    <source>
        <dbReference type="Proteomes" id="UP000480929"/>
    </source>
</evidence>
<dbReference type="PANTHER" id="PTHR43283">
    <property type="entry name" value="BETA-LACTAMASE-RELATED"/>
    <property type="match status" value="1"/>
</dbReference>
<comment type="caution">
    <text evidence="2">The sequence shown here is derived from an EMBL/GenBank/DDBJ whole genome shotgun (WGS) entry which is preliminary data.</text>
</comment>
<evidence type="ECO:0000313" key="3">
    <source>
        <dbReference type="EMBL" id="MSC33870.1"/>
    </source>
</evidence>
<name>A0A6N7S943_9FIRM</name>
<evidence type="ECO:0000259" key="1">
    <source>
        <dbReference type="Pfam" id="PF00144"/>
    </source>
</evidence>
<dbReference type="Proteomes" id="UP000480929">
    <property type="component" value="Unassembled WGS sequence"/>
</dbReference>
<dbReference type="SUPFAM" id="SSF56601">
    <property type="entry name" value="beta-lactamase/transpeptidase-like"/>
    <property type="match status" value="1"/>
</dbReference>
<keyword evidence="2" id="KW-0378">Hydrolase</keyword>
<proteinExistence type="predicted"/>
<feature type="domain" description="Beta-lactamase-related" evidence="1">
    <location>
        <begin position="22"/>
        <end position="311"/>
    </location>
</feature>
<reference evidence="4 5" key="1">
    <citation type="journal article" date="2019" name="Nat. Med.">
        <title>A library of human gut bacterial isolates paired with longitudinal multiomics data enables mechanistic microbiome research.</title>
        <authorList>
            <person name="Poyet M."/>
            <person name="Groussin M."/>
            <person name="Gibbons S.M."/>
            <person name="Avila-Pacheco J."/>
            <person name="Jiang X."/>
            <person name="Kearney S.M."/>
            <person name="Perrotta A.R."/>
            <person name="Berdy B."/>
            <person name="Zhao S."/>
            <person name="Lieberman T.D."/>
            <person name="Swanson P.K."/>
            <person name="Smith M."/>
            <person name="Roesemann S."/>
            <person name="Alexander J.E."/>
            <person name="Rich S.A."/>
            <person name="Livny J."/>
            <person name="Vlamakis H."/>
            <person name="Clish C."/>
            <person name="Bullock K."/>
            <person name="Deik A."/>
            <person name="Scott J."/>
            <person name="Pierce K.A."/>
            <person name="Xavier R.J."/>
            <person name="Alm E.J."/>
        </authorList>
    </citation>
    <scope>NUCLEOTIDE SEQUENCE [LARGE SCALE GENOMIC DNA]</scope>
    <source>
        <strain evidence="2 4">BIOML-A4</strain>
        <strain evidence="3 5">BIOML-A5</strain>
    </source>
</reference>
<dbReference type="InterPro" id="IPR050789">
    <property type="entry name" value="Diverse_Enzym_Activities"/>
</dbReference>
<dbReference type="Gene3D" id="3.40.710.10">
    <property type="entry name" value="DD-peptidase/beta-lactamase superfamily"/>
    <property type="match status" value="1"/>
</dbReference>
<dbReference type="RefSeq" id="WP_154239313.1">
    <property type="nucleotide sequence ID" value="NZ_AP031450.1"/>
</dbReference>
<sequence>MDSQKMKALNELVRNEYPNIAGMVVLQNGQCQIEEYYHNFTSENRFHIFSITKSIVSLLISIALDRGEIQSVDQKILDYFPEYPIRKGHELLKQVTLRHCLTMSVPYRFRFNPYTRYFTSDDWVSFSLNQIGGLGQLGEFRYAPIIGPDILTGILTRATGRSVLDYAQENLFQPLGIRVEKSLTFATKEEQMAFNQTTTLSGWAMGPKGVNTAGWGLTLTPREMAAIGQCCLNDGQFQGRTLIPAAELKESTRKQIRWEKMGLDYGYLWWVINEHEHAFAALGDGGNALYVNPQKNCVVAIASTFVPRVKDRIDFIRDHIEPLLNE</sequence>
<evidence type="ECO:0000313" key="2">
    <source>
        <dbReference type="EMBL" id="MSA90140.1"/>
    </source>
</evidence>
<accession>A0A6N7S943</accession>
<dbReference type="EMBL" id="WKPJ01000021">
    <property type="protein sequence ID" value="MSA90140.1"/>
    <property type="molecule type" value="Genomic_DNA"/>
</dbReference>
<dbReference type="AlphaFoldDB" id="A0A6N7S943"/>
<dbReference type="OrthoDB" id="9773047at2"/>
<dbReference type="InterPro" id="IPR001466">
    <property type="entry name" value="Beta-lactam-related"/>
</dbReference>
<keyword evidence="5" id="KW-1185">Reference proteome</keyword>
<dbReference type="InterPro" id="IPR012338">
    <property type="entry name" value="Beta-lactam/transpept-like"/>
</dbReference>
<organism evidence="2 4">
    <name type="scientific">Holdemania massiliensis</name>
    <dbReference type="NCBI Taxonomy" id="1468449"/>
    <lineage>
        <taxon>Bacteria</taxon>
        <taxon>Bacillati</taxon>
        <taxon>Bacillota</taxon>
        <taxon>Erysipelotrichia</taxon>
        <taxon>Erysipelotrichales</taxon>
        <taxon>Erysipelotrichaceae</taxon>
        <taxon>Holdemania</taxon>
    </lineage>
</organism>
<dbReference type="EMBL" id="WKPI01000023">
    <property type="protein sequence ID" value="MSC33870.1"/>
    <property type="molecule type" value="Genomic_DNA"/>
</dbReference>
<protein>
    <submittedName>
        <fullName evidence="2">Serine hydrolase</fullName>
    </submittedName>
</protein>
<gene>
    <name evidence="3" type="ORF">GKD88_12135</name>
    <name evidence="2" type="ORF">GKE08_12465</name>
</gene>
<dbReference type="Pfam" id="PF00144">
    <property type="entry name" value="Beta-lactamase"/>
    <property type="match status" value="1"/>
</dbReference>
<dbReference type="Proteomes" id="UP000433575">
    <property type="component" value="Unassembled WGS sequence"/>
</dbReference>